<organism evidence="1">
    <name type="scientific">marine sediment metagenome</name>
    <dbReference type="NCBI Taxonomy" id="412755"/>
    <lineage>
        <taxon>unclassified sequences</taxon>
        <taxon>metagenomes</taxon>
        <taxon>ecological metagenomes</taxon>
    </lineage>
</organism>
<proteinExistence type="predicted"/>
<dbReference type="InterPro" id="IPR009752">
    <property type="entry name" value="Phage_Mu_GpJ"/>
</dbReference>
<evidence type="ECO:0000313" key="1">
    <source>
        <dbReference type="EMBL" id="GAF67861.1"/>
    </source>
</evidence>
<name>X0RXY1_9ZZZZ</name>
<dbReference type="Pfam" id="PF07030">
    <property type="entry name" value="Phage_Mu_Gp36"/>
    <property type="match status" value="1"/>
</dbReference>
<dbReference type="AlphaFoldDB" id="X0RXY1"/>
<protein>
    <recommendedName>
        <fullName evidence="2">DUF1320 domain-containing protein</fullName>
    </recommendedName>
</protein>
<dbReference type="EMBL" id="BARS01006333">
    <property type="protein sequence ID" value="GAF67861.1"/>
    <property type="molecule type" value="Genomic_DNA"/>
</dbReference>
<sequence length="147" mass="15933">MANYAAQTDLEAYFGDNEVLIAADREGSGSLTDVTVVAVIEAALLAATEDIDSYLALRYDLPLAETPGALNRRCCDIAMHYMSITSHAMTDDKETRNKAAIKWLGDVSRGIVTLGPKEEEVSVQDKATVSTNSETRLFSRTKMAGLL</sequence>
<comment type="caution">
    <text evidence="1">The sequence shown here is derived from an EMBL/GenBank/DDBJ whole genome shotgun (WGS) entry which is preliminary data.</text>
</comment>
<reference evidence="1" key="1">
    <citation type="journal article" date="2014" name="Front. Microbiol.">
        <title>High frequency of phylogenetically diverse reductive dehalogenase-homologous genes in deep subseafloor sedimentary metagenomes.</title>
        <authorList>
            <person name="Kawai M."/>
            <person name="Futagami T."/>
            <person name="Toyoda A."/>
            <person name="Takaki Y."/>
            <person name="Nishi S."/>
            <person name="Hori S."/>
            <person name="Arai W."/>
            <person name="Tsubouchi T."/>
            <person name="Morono Y."/>
            <person name="Uchiyama I."/>
            <person name="Ito T."/>
            <person name="Fujiyama A."/>
            <person name="Inagaki F."/>
            <person name="Takami H."/>
        </authorList>
    </citation>
    <scope>NUCLEOTIDE SEQUENCE</scope>
    <source>
        <strain evidence="1">Expedition CK06-06</strain>
    </source>
</reference>
<accession>X0RXY1</accession>
<evidence type="ECO:0008006" key="2">
    <source>
        <dbReference type="Google" id="ProtNLM"/>
    </source>
</evidence>
<gene>
    <name evidence="1" type="ORF">S01H1_12345</name>
</gene>